<sequence>MTYKVTAKAWTQGWELHIQGVGVTQSEGVEDAEAVVRDYLELDGLDADAPIDITFEFRGSNNLQAA</sequence>
<dbReference type="Proteomes" id="UP001499851">
    <property type="component" value="Unassembled WGS sequence"/>
</dbReference>
<evidence type="ECO:0008006" key="3">
    <source>
        <dbReference type="Google" id="ProtNLM"/>
    </source>
</evidence>
<organism evidence="1 2">
    <name type="scientific">Glycomyces endophyticus</name>
    <dbReference type="NCBI Taxonomy" id="480996"/>
    <lineage>
        <taxon>Bacteria</taxon>
        <taxon>Bacillati</taxon>
        <taxon>Actinomycetota</taxon>
        <taxon>Actinomycetes</taxon>
        <taxon>Glycomycetales</taxon>
        <taxon>Glycomycetaceae</taxon>
        <taxon>Glycomyces</taxon>
    </lineage>
</organism>
<evidence type="ECO:0000313" key="1">
    <source>
        <dbReference type="EMBL" id="GAA1685519.1"/>
    </source>
</evidence>
<protein>
    <recommendedName>
        <fullName evidence="3">Type II toxin-antitoxin system HicB family antitoxin</fullName>
    </recommendedName>
</protein>
<proteinExistence type="predicted"/>
<dbReference type="RefSeq" id="WP_344489058.1">
    <property type="nucleotide sequence ID" value="NZ_BAAAQF010000015.1"/>
</dbReference>
<name>A0ABN2HD73_9ACTN</name>
<keyword evidence="2" id="KW-1185">Reference proteome</keyword>
<comment type="caution">
    <text evidence="1">The sequence shown here is derived from an EMBL/GenBank/DDBJ whole genome shotgun (WGS) entry which is preliminary data.</text>
</comment>
<accession>A0ABN2HD73</accession>
<evidence type="ECO:0000313" key="2">
    <source>
        <dbReference type="Proteomes" id="UP001499851"/>
    </source>
</evidence>
<gene>
    <name evidence="1" type="ORF">GCM10009830_36270</name>
</gene>
<reference evidence="1 2" key="1">
    <citation type="journal article" date="2019" name="Int. J. Syst. Evol. Microbiol.">
        <title>The Global Catalogue of Microorganisms (GCM) 10K type strain sequencing project: providing services to taxonomists for standard genome sequencing and annotation.</title>
        <authorList>
            <consortium name="The Broad Institute Genomics Platform"/>
            <consortium name="The Broad Institute Genome Sequencing Center for Infectious Disease"/>
            <person name="Wu L."/>
            <person name="Ma J."/>
        </authorList>
    </citation>
    <scope>NUCLEOTIDE SEQUENCE [LARGE SCALE GENOMIC DNA]</scope>
    <source>
        <strain evidence="1 2">JCM 16001</strain>
    </source>
</reference>
<dbReference type="EMBL" id="BAAAQF010000015">
    <property type="protein sequence ID" value="GAA1685519.1"/>
    <property type="molecule type" value="Genomic_DNA"/>
</dbReference>